<evidence type="ECO:0000313" key="10">
    <source>
        <dbReference type="EMBL" id="KAK3259754.1"/>
    </source>
</evidence>
<dbReference type="AlphaFoldDB" id="A0AAE0FHK9"/>
<gene>
    <name evidence="10" type="ORF">CYMTET_31260</name>
</gene>
<evidence type="ECO:0000256" key="4">
    <source>
        <dbReference type="ARBA" id="ARBA00022692"/>
    </source>
</evidence>
<feature type="repeat" description="Solcar" evidence="8">
    <location>
        <begin position="63"/>
        <end position="145"/>
    </location>
</feature>
<dbReference type="GO" id="GO:0016020">
    <property type="term" value="C:membrane"/>
    <property type="evidence" value="ECO:0007669"/>
    <property type="project" value="UniProtKB-SubCell"/>
</dbReference>
<keyword evidence="3 9" id="KW-0813">Transport</keyword>
<evidence type="ECO:0000256" key="3">
    <source>
        <dbReference type="ARBA" id="ARBA00022448"/>
    </source>
</evidence>
<evidence type="ECO:0000256" key="5">
    <source>
        <dbReference type="ARBA" id="ARBA00022737"/>
    </source>
</evidence>
<sequence>MAGGKLGSIRLSSGLWRGVGFDVIGQAVTTALFFGTYGIAHETYQRYRPPSSDTSCGKSYSFDALLAEAVPSVSASLLSSLLVVPNEAIRQNVQAHTYPSTLLAFKGILKERGVGGFYRGYRYSLMRDVPFDSLQFTLYQVARNSYLAATGREQLSRGEAAVIGGGAGALTGVFTTPVDVIKTQRVLLAEGLNGGKNLNMLATVRSMVAKEGLPGLFKGAGPRAVEIALGGVIFFSVLEQVQKTLLEQRTNLAPILAAAE</sequence>
<evidence type="ECO:0000256" key="6">
    <source>
        <dbReference type="ARBA" id="ARBA00022989"/>
    </source>
</evidence>
<keyword evidence="4 8" id="KW-0812">Transmembrane</keyword>
<evidence type="ECO:0008006" key="12">
    <source>
        <dbReference type="Google" id="ProtNLM"/>
    </source>
</evidence>
<dbReference type="InterPro" id="IPR023395">
    <property type="entry name" value="MCP_dom_sf"/>
</dbReference>
<proteinExistence type="inferred from homology"/>
<feature type="repeat" description="Solcar" evidence="8">
    <location>
        <begin position="155"/>
        <end position="244"/>
    </location>
</feature>
<accession>A0AAE0FHK9</accession>
<evidence type="ECO:0000313" key="11">
    <source>
        <dbReference type="Proteomes" id="UP001190700"/>
    </source>
</evidence>
<protein>
    <recommendedName>
        <fullName evidence="12">Mitochondrial carrier protein</fullName>
    </recommendedName>
</protein>
<dbReference type="PROSITE" id="PS50920">
    <property type="entry name" value="SOLCAR"/>
    <property type="match status" value="2"/>
</dbReference>
<comment type="similarity">
    <text evidence="2 9">Belongs to the mitochondrial carrier (TC 2.A.29) family.</text>
</comment>
<dbReference type="Pfam" id="PF00153">
    <property type="entry name" value="Mito_carr"/>
    <property type="match status" value="2"/>
</dbReference>
<dbReference type="Proteomes" id="UP001190700">
    <property type="component" value="Unassembled WGS sequence"/>
</dbReference>
<keyword evidence="11" id="KW-1185">Reference proteome</keyword>
<dbReference type="PANTHER" id="PTHR45667">
    <property type="entry name" value="S-ADENOSYLMETHIONINE MITOCHONDRIAL CARRIER PROTEIN"/>
    <property type="match status" value="1"/>
</dbReference>
<reference evidence="10 11" key="1">
    <citation type="journal article" date="2015" name="Genome Biol. Evol.">
        <title>Comparative Genomics of a Bacterivorous Green Alga Reveals Evolutionary Causalities and Consequences of Phago-Mixotrophic Mode of Nutrition.</title>
        <authorList>
            <person name="Burns J.A."/>
            <person name="Paasch A."/>
            <person name="Narechania A."/>
            <person name="Kim E."/>
        </authorList>
    </citation>
    <scope>NUCLEOTIDE SEQUENCE [LARGE SCALE GENOMIC DNA]</scope>
    <source>
        <strain evidence="10 11">PLY_AMNH</strain>
    </source>
</reference>
<organism evidence="10 11">
    <name type="scientific">Cymbomonas tetramitiformis</name>
    <dbReference type="NCBI Taxonomy" id="36881"/>
    <lineage>
        <taxon>Eukaryota</taxon>
        <taxon>Viridiplantae</taxon>
        <taxon>Chlorophyta</taxon>
        <taxon>Pyramimonadophyceae</taxon>
        <taxon>Pyramimonadales</taxon>
        <taxon>Pyramimonadaceae</taxon>
        <taxon>Cymbomonas</taxon>
    </lineage>
</organism>
<dbReference type="InterPro" id="IPR018108">
    <property type="entry name" value="MCP_transmembrane"/>
</dbReference>
<comment type="caution">
    <text evidence="10">The sequence shown here is derived from an EMBL/GenBank/DDBJ whole genome shotgun (WGS) entry which is preliminary data.</text>
</comment>
<evidence type="ECO:0000256" key="2">
    <source>
        <dbReference type="ARBA" id="ARBA00006375"/>
    </source>
</evidence>
<keyword evidence="5" id="KW-0677">Repeat</keyword>
<evidence type="ECO:0000256" key="7">
    <source>
        <dbReference type="ARBA" id="ARBA00023136"/>
    </source>
</evidence>
<keyword evidence="6" id="KW-1133">Transmembrane helix</keyword>
<dbReference type="Gene3D" id="1.50.40.10">
    <property type="entry name" value="Mitochondrial carrier domain"/>
    <property type="match status" value="1"/>
</dbReference>
<dbReference type="SUPFAM" id="SSF103506">
    <property type="entry name" value="Mitochondrial carrier"/>
    <property type="match status" value="1"/>
</dbReference>
<evidence type="ECO:0000256" key="9">
    <source>
        <dbReference type="RuleBase" id="RU000488"/>
    </source>
</evidence>
<keyword evidence="7 8" id="KW-0472">Membrane</keyword>
<name>A0AAE0FHK9_9CHLO</name>
<evidence type="ECO:0000256" key="8">
    <source>
        <dbReference type="PROSITE-ProRule" id="PRU00282"/>
    </source>
</evidence>
<dbReference type="EMBL" id="LGRX02018479">
    <property type="protein sequence ID" value="KAK3259754.1"/>
    <property type="molecule type" value="Genomic_DNA"/>
</dbReference>
<comment type="subcellular location">
    <subcellularLocation>
        <location evidence="1">Membrane</location>
        <topology evidence="1">Multi-pass membrane protein</topology>
    </subcellularLocation>
</comment>
<evidence type="ECO:0000256" key="1">
    <source>
        <dbReference type="ARBA" id="ARBA00004141"/>
    </source>
</evidence>